<name>A0A2H4YQ32_9VIRU</name>
<evidence type="ECO:0000313" key="2">
    <source>
        <dbReference type="EMBL" id="AUF34966.1"/>
    </source>
</evidence>
<dbReference type="GO" id="GO:0003723">
    <property type="term" value="F:RNA binding"/>
    <property type="evidence" value="ECO:0007669"/>
    <property type="project" value="InterPro"/>
</dbReference>
<proteinExistence type="predicted"/>
<feature type="domain" description="Helicase superfamily 3 single-stranded DNA/RNA virus" evidence="1">
    <location>
        <begin position="215"/>
        <end position="313"/>
    </location>
</feature>
<accession>A0A2H4YQ32</accession>
<sequence>MYPNLSNLTILQFDMERASQWDIRINVPEESDVQQVITNTKLRYEKDNIVYVHVSGVEKSSTSGQLHVHIALILQNRTSKNSIIRKFINNPSHGYYVAARDMKMDIDAWIAYHSKPETKIDPLIPLLFQAGRLPRKRMNLTEDVREAKRAKEKNQKSKLWERRKELVKTQDWDTLDLEFPGFIWSTAGQNMKRELLKQMNDEYNEPLQGPLNNFIIWGPSGSGKSSSISLLYPKCYKKQKGTQYWDAYDRMDPNHTVVWIDEMSKETLKTLTGKPDGGFEFLKELGDRYAVTVDEKYTKGYKIRPKMVIITMNEHPDTLLPKRGVEVNKQALYRKFKILHVSEWLKMNNLMNTLKGVTYIE</sequence>
<organism evidence="2">
    <name type="scientific">uncultured virus</name>
    <dbReference type="NCBI Taxonomy" id="340016"/>
    <lineage>
        <taxon>Viruses</taxon>
        <taxon>environmental samples</taxon>
    </lineage>
</organism>
<dbReference type="InterPro" id="IPR000605">
    <property type="entry name" value="Helicase_SF3_ssDNA/RNA_vir"/>
</dbReference>
<evidence type="ECO:0000259" key="1">
    <source>
        <dbReference type="Pfam" id="PF00910"/>
    </source>
</evidence>
<dbReference type="Gene3D" id="3.40.50.300">
    <property type="entry name" value="P-loop containing nucleotide triphosphate hydrolases"/>
    <property type="match status" value="1"/>
</dbReference>
<dbReference type="InterPro" id="IPR027417">
    <property type="entry name" value="P-loop_NTPase"/>
</dbReference>
<dbReference type="GO" id="GO:0003724">
    <property type="term" value="F:RNA helicase activity"/>
    <property type="evidence" value="ECO:0007669"/>
    <property type="project" value="InterPro"/>
</dbReference>
<reference evidence="2" key="1">
    <citation type="journal article" date="2017" name="Viruses">
        <title>Distribution and Inferred Evolutionary Characteristics of a Chimeric ssDNA Virus Associated with Intertidal Marine Isopods.</title>
        <authorList>
            <person name="Bistolas K.S.I."/>
            <person name="Besemer R.M."/>
            <person name="Rudstam L.G."/>
            <person name="Hewson I."/>
        </authorList>
    </citation>
    <scope>NUCLEOTIDE SEQUENCE</scope>
    <source>
        <strain evidence="2">GOaV1107</strain>
    </source>
</reference>
<dbReference type="SUPFAM" id="SSF52540">
    <property type="entry name" value="P-loop containing nucleoside triphosphate hydrolases"/>
    <property type="match status" value="1"/>
</dbReference>
<protein>
    <submittedName>
        <fullName evidence="2">Putative replication-associated protein</fullName>
    </submittedName>
</protein>
<dbReference type="Pfam" id="PF00910">
    <property type="entry name" value="RNA_helicase"/>
    <property type="match status" value="1"/>
</dbReference>
<dbReference type="EMBL" id="MG023126">
    <property type="protein sequence ID" value="AUF34966.1"/>
    <property type="molecule type" value="Genomic_DNA"/>
</dbReference>